<evidence type="ECO:0000313" key="1">
    <source>
        <dbReference type="EMBL" id="MDO1584407.1"/>
    </source>
</evidence>
<dbReference type="Proteomes" id="UP001169006">
    <property type="component" value="Unassembled WGS sequence"/>
</dbReference>
<keyword evidence="2" id="KW-1185">Reference proteome</keyword>
<evidence type="ECO:0000313" key="2">
    <source>
        <dbReference type="Proteomes" id="UP001169006"/>
    </source>
</evidence>
<sequence>MLEAILECQIRGAKARLLGASVKENPFMAPLQSNITEDQRIQFREAWSFGWHMENAIRQSSVTATAKSDADLLQTKGAAA</sequence>
<accession>A0ABT8T3E8</accession>
<organism evidence="1 2">
    <name type="scientific">Rhizobium oryzicola</name>
    <dbReference type="NCBI Taxonomy" id="1232668"/>
    <lineage>
        <taxon>Bacteria</taxon>
        <taxon>Pseudomonadati</taxon>
        <taxon>Pseudomonadota</taxon>
        <taxon>Alphaproteobacteria</taxon>
        <taxon>Hyphomicrobiales</taxon>
        <taxon>Rhizobiaceae</taxon>
        <taxon>Rhizobium/Agrobacterium group</taxon>
        <taxon>Rhizobium</taxon>
    </lineage>
</organism>
<reference evidence="1" key="2">
    <citation type="submission" date="2023-07" db="EMBL/GenBank/DDBJ databases">
        <authorList>
            <person name="Sun H."/>
        </authorList>
    </citation>
    <scope>NUCLEOTIDE SEQUENCE</scope>
    <source>
        <strain evidence="1">05753</strain>
    </source>
</reference>
<proteinExistence type="predicted"/>
<protein>
    <submittedName>
        <fullName evidence="1">Uncharacterized protein</fullName>
    </submittedName>
</protein>
<gene>
    <name evidence="1" type="ORF">Q2T52_20155</name>
</gene>
<dbReference type="RefSeq" id="WP_302078645.1">
    <property type="nucleotide sequence ID" value="NZ_JAUKWQ010000008.1"/>
</dbReference>
<comment type="caution">
    <text evidence="1">The sequence shown here is derived from an EMBL/GenBank/DDBJ whole genome shotgun (WGS) entry which is preliminary data.</text>
</comment>
<dbReference type="EMBL" id="JAUKWQ010000008">
    <property type="protein sequence ID" value="MDO1584407.1"/>
    <property type="molecule type" value="Genomic_DNA"/>
</dbReference>
<name>A0ABT8T3E8_9HYPH</name>
<reference evidence="1" key="1">
    <citation type="journal article" date="2015" name="Int. J. Syst. Evol. Microbiol.">
        <title>Rhizobium oryzicola sp. nov., potential plant-growth-promoting endophytic bacteria isolated from rice roots.</title>
        <authorList>
            <person name="Zhang X.X."/>
            <person name="Gao J.S."/>
            <person name="Cao Y.H."/>
            <person name="Sheirdil R.A."/>
            <person name="Wang X.C."/>
            <person name="Zhang L."/>
        </authorList>
    </citation>
    <scope>NUCLEOTIDE SEQUENCE</scope>
    <source>
        <strain evidence="1">05753</strain>
    </source>
</reference>